<evidence type="ECO:0000259" key="3">
    <source>
        <dbReference type="PROSITE" id="PS51186"/>
    </source>
</evidence>
<evidence type="ECO:0000256" key="2">
    <source>
        <dbReference type="ARBA" id="ARBA00023315"/>
    </source>
</evidence>
<evidence type="ECO:0000313" key="5">
    <source>
        <dbReference type="Proteomes" id="UP000199153"/>
    </source>
</evidence>
<dbReference type="InterPro" id="IPR000182">
    <property type="entry name" value="GNAT_dom"/>
</dbReference>
<accession>A0A1I5D064</accession>
<dbReference type="Pfam" id="PF00583">
    <property type="entry name" value="Acetyltransf_1"/>
    <property type="match status" value="2"/>
</dbReference>
<proteinExistence type="predicted"/>
<dbReference type="Proteomes" id="UP000199153">
    <property type="component" value="Unassembled WGS sequence"/>
</dbReference>
<keyword evidence="5" id="KW-1185">Reference proteome</keyword>
<feature type="domain" description="N-acetyltransferase" evidence="3">
    <location>
        <begin position="1"/>
        <end position="146"/>
    </location>
</feature>
<dbReference type="CDD" id="cd04301">
    <property type="entry name" value="NAT_SF"/>
    <property type="match status" value="1"/>
</dbReference>
<name>A0A1I5D064_9FLAO</name>
<dbReference type="GO" id="GO:0016747">
    <property type="term" value="F:acyltransferase activity, transferring groups other than amino-acyl groups"/>
    <property type="evidence" value="ECO:0007669"/>
    <property type="project" value="InterPro"/>
</dbReference>
<dbReference type="STRING" id="287099.SAMN05660413_03099"/>
<dbReference type="PANTHER" id="PTHR43420">
    <property type="entry name" value="ACETYLTRANSFERASE"/>
    <property type="match status" value="1"/>
</dbReference>
<dbReference type="GO" id="GO:0005840">
    <property type="term" value="C:ribosome"/>
    <property type="evidence" value="ECO:0007669"/>
    <property type="project" value="UniProtKB-KW"/>
</dbReference>
<gene>
    <name evidence="4" type="ORF">SAMN05660413_03099</name>
</gene>
<dbReference type="Gene3D" id="3.40.630.30">
    <property type="match status" value="2"/>
</dbReference>
<dbReference type="InterPro" id="IPR016181">
    <property type="entry name" value="Acyl_CoA_acyltransferase"/>
</dbReference>
<dbReference type="PROSITE" id="PS51186">
    <property type="entry name" value="GNAT"/>
    <property type="match status" value="2"/>
</dbReference>
<dbReference type="PANTHER" id="PTHR43420:SF44">
    <property type="entry name" value="ACETYLTRANSFERASE YPEA"/>
    <property type="match status" value="1"/>
</dbReference>
<dbReference type="SUPFAM" id="SSF55729">
    <property type="entry name" value="Acyl-CoA N-acyltransferases (Nat)"/>
    <property type="match status" value="2"/>
</dbReference>
<reference evidence="4 5" key="1">
    <citation type="submission" date="2016-10" db="EMBL/GenBank/DDBJ databases">
        <authorList>
            <person name="de Groot N.N."/>
        </authorList>
    </citation>
    <scope>NUCLEOTIDE SEQUENCE [LARGE SCALE GENOMIC DNA]</scope>
    <source>
        <strain evidence="4 5">DSM 17794</strain>
    </source>
</reference>
<protein>
    <submittedName>
        <fullName evidence="4">Ribosomal protein S18 acetylase RimI</fullName>
    </submittedName>
</protein>
<dbReference type="InterPro" id="IPR050680">
    <property type="entry name" value="YpeA/RimI_acetyltransf"/>
</dbReference>
<dbReference type="EMBL" id="FOVL01000027">
    <property type="protein sequence ID" value="SFN92608.1"/>
    <property type="molecule type" value="Genomic_DNA"/>
</dbReference>
<keyword evidence="4" id="KW-0687">Ribonucleoprotein</keyword>
<evidence type="ECO:0000313" key="4">
    <source>
        <dbReference type="EMBL" id="SFN92608.1"/>
    </source>
</evidence>
<keyword evidence="4" id="KW-0689">Ribosomal protein</keyword>
<feature type="domain" description="N-acetyltransferase" evidence="3">
    <location>
        <begin position="156"/>
        <end position="282"/>
    </location>
</feature>
<keyword evidence="2" id="KW-0012">Acyltransferase</keyword>
<sequence>MEIKSLEKTEYETIFRAFSQAFADYEVQWNKAQLKTMLKRRGFVPELSFAAFDDNDEIVAFTFNGIGHVNGIQTAYDTGTGTLKDYRGRGLASGIFLTSLPHLKKNKIEQYLLEVMQHNPKAISVYKKLGFETTREFNYFMQKSENIDSRIKNSDYSVKQMETVNLDSISDFWDFYPSWQNNFEAINRAPEDFISLGVYTQKKLIGYSIFEPASGDITQIAVEKQNRRKGIATLLLNEVMKYNKADTVKFVNTAISCNSITEFLKAKNIELKGKQFEMIKKL</sequence>
<dbReference type="OrthoDB" id="4228396at2"/>
<evidence type="ECO:0000256" key="1">
    <source>
        <dbReference type="ARBA" id="ARBA00022679"/>
    </source>
</evidence>
<dbReference type="RefSeq" id="WP_093411293.1">
    <property type="nucleotide sequence ID" value="NZ_FOVL01000027.1"/>
</dbReference>
<organism evidence="4 5">
    <name type="scientific">Salegentibacter flavus</name>
    <dbReference type="NCBI Taxonomy" id="287099"/>
    <lineage>
        <taxon>Bacteria</taxon>
        <taxon>Pseudomonadati</taxon>
        <taxon>Bacteroidota</taxon>
        <taxon>Flavobacteriia</taxon>
        <taxon>Flavobacteriales</taxon>
        <taxon>Flavobacteriaceae</taxon>
        <taxon>Salegentibacter</taxon>
    </lineage>
</organism>
<dbReference type="AlphaFoldDB" id="A0A1I5D064"/>
<keyword evidence="1" id="KW-0808">Transferase</keyword>